<keyword evidence="1" id="KW-0472">Membrane</keyword>
<comment type="caution">
    <text evidence="2">The sequence shown here is derived from an EMBL/GenBank/DDBJ whole genome shotgun (WGS) entry which is preliminary data.</text>
</comment>
<evidence type="ECO:0000313" key="3">
    <source>
        <dbReference type="Proteomes" id="UP000240996"/>
    </source>
</evidence>
<reference evidence="2 3" key="1">
    <citation type="submission" date="2018-04" db="EMBL/GenBank/DDBJ databases">
        <title>Genomic Encyclopedia of Type Strains, Phase III (KMG-III): the genomes of soil and plant-associated and newly described type strains.</title>
        <authorList>
            <person name="Whitman W."/>
        </authorList>
    </citation>
    <scope>NUCLEOTIDE SEQUENCE [LARGE SCALE GENOMIC DNA]</scope>
    <source>
        <strain evidence="2 3">NW12</strain>
    </source>
</reference>
<organism evidence="2 3">
    <name type="scientific">Sphingomonas aerolata</name>
    <dbReference type="NCBI Taxonomy" id="185951"/>
    <lineage>
        <taxon>Bacteria</taxon>
        <taxon>Pseudomonadati</taxon>
        <taxon>Pseudomonadota</taxon>
        <taxon>Alphaproteobacteria</taxon>
        <taxon>Sphingomonadales</taxon>
        <taxon>Sphingomonadaceae</taxon>
        <taxon>Sphingomonas</taxon>
    </lineage>
</organism>
<accession>A0A2T4YTP8</accession>
<sequence length="85" mass="9080">MSERGILVLGWIATATAIVMYLSYIDQIMLNLAGQKGSVVQPFATMVNCGLWVAYGVLKPKRDWPIAVANFPGVVLGAITLATAL</sequence>
<dbReference type="Proteomes" id="UP000240996">
    <property type="component" value="Unassembled WGS sequence"/>
</dbReference>
<proteinExistence type="predicted"/>
<dbReference type="Pfam" id="PF03083">
    <property type="entry name" value="MtN3_slv"/>
    <property type="match status" value="1"/>
</dbReference>
<evidence type="ECO:0000256" key="1">
    <source>
        <dbReference type="SAM" id="Phobius"/>
    </source>
</evidence>
<dbReference type="EMBL" id="PZZN01000001">
    <property type="protein sequence ID" value="PTM47185.1"/>
    <property type="molecule type" value="Genomic_DNA"/>
</dbReference>
<feature type="transmembrane region" description="Helical" evidence="1">
    <location>
        <begin position="37"/>
        <end position="58"/>
    </location>
</feature>
<keyword evidence="1" id="KW-1133">Transmembrane helix</keyword>
<evidence type="ECO:0000313" key="2">
    <source>
        <dbReference type="EMBL" id="PTM47185.1"/>
    </source>
</evidence>
<dbReference type="AlphaFoldDB" id="A0A2T4YTP8"/>
<dbReference type="RefSeq" id="WP_031441625.1">
    <property type="nucleotide sequence ID" value="NZ_CP128316.1"/>
</dbReference>
<name>A0A2T4YTP8_9SPHN</name>
<protein>
    <submittedName>
        <fullName evidence="2">Sugar efflux transporter for intercellular exchange</fullName>
    </submittedName>
</protein>
<dbReference type="InterPro" id="IPR004316">
    <property type="entry name" value="SWEET_rpt"/>
</dbReference>
<gene>
    <name evidence="2" type="ORF">C8J24_0569</name>
</gene>
<keyword evidence="1" id="KW-0812">Transmembrane</keyword>
<feature type="transmembrane region" description="Helical" evidence="1">
    <location>
        <begin position="6"/>
        <end position="25"/>
    </location>
</feature>
<feature type="transmembrane region" description="Helical" evidence="1">
    <location>
        <begin position="64"/>
        <end position="84"/>
    </location>
</feature>
<keyword evidence="3" id="KW-1185">Reference proteome</keyword>
<dbReference type="Gene3D" id="1.20.1280.290">
    <property type="match status" value="1"/>
</dbReference>
<dbReference type="GO" id="GO:0016020">
    <property type="term" value="C:membrane"/>
    <property type="evidence" value="ECO:0007669"/>
    <property type="project" value="InterPro"/>
</dbReference>